<dbReference type="PANTHER" id="PTHR34512">
    <property type="entry name" value="CELL SURFACE PROTEIN"/>
    <property type="match status" value="1"/>
</dbReference>
<feature type="region of interest" description="Disordered" evidence="5">
    <location>
        <begin position="400"/>
        <end position="433"/>
    </location>
</feature>
<dbReference type="GO" id="GO:0051205">
    <property type="term" value="P:protein insertion into membrane"/>
    <property type="evidence" value="ECO:0007669"/>
    <property type="project" value="UniProtKB-UniRule"/>
</dbReference>
<dbReference type="AlphaFoldDB" id="A0A1H2WPH2"/>
<feature type="domain" description="Pyrrolo-quinoline quinone repeat" evidence="7">
    <location>
        <begin position="90"/>
        <end position="317"/>
    </location>
</feature>
<dbReference type="NCBIfam" id="TIGR03300">
    <property type="entry name" value="assembly_YfgL"/>
    <property type="match status" value="1"/>
</dbReference>
<dbReference type="OrthoDB" id="5173551at2"/>
<comment type="subunit">
    <text evidence="4">Part of the Bam complex.</text>
</comment>
<dbReference type="SUPFAM" id="SSF50998">
    <property type="entry name" value="Quinoprotein alcohol dehydrogenase-like"/>
    <property type="match status" value="1"/>
</dbReference>
<keyword evidence="2 4" id="KW-0472">Membrane</keyword>
<accession>A0A1H2WPH2</accession>
<evidence type="ECO:0000256" key="1">
    <source>
        <dbReference type="ARBA" id="ARBA00022729"/>
    </source>
</evidence>
<evidence type="ECO:0000256" key="2">
    <source>
        <dbReference type="ARBA" id="ARBA00023136"/>
    </source>
</evidence>
<evidence type="ECO:0000313" key="8">
    <source>
        <dbReference type="EMBL" id="SDW82532.1"/>
    </source>
</evidence>
<comment type="similarity">
    <text evidence="4">Belongs to the BamB family.</text>
</comment>
<keyword evidence="6" id="KW-0812">Transmembrane</keyword>
<evidence type="ECO:0000313" key="9">
    <source>
        <dbReference type="Proteomes" id="UP000198816"/>
    </source>
</evidence>
<dbReference type="GO" id="GO:0043165">
    <property type="term" value="P:Gram-negative-bacterium-type cell outer membrane assembly"/>
    <property type="evidence" value="ECO:0007669"/>
    <property type="project" value="UniProtKB-UniRule"/>
</dbReference>
<dbReference type="CDD" id="cd10276">
    <property type="entry name" value="BamB_YfgL"/>
    <property type="match status" value="1"/>
</dbReference>
<dbReference type="STRING" id="1058.SAMN05421783_10961"/>
<evidence type="ECO:0000256" key="4">
    <source>
        <dbReference type="HAMAP-Rule" id="MF_00923"/>
    </source>
</evidence>
<feature type="transmembrane region" description="Helical" evidence="6">
    <location>
        <begin position="12"/>
        <end position="31"/>
    </location>
</feature>
<dbReference type="InterPro" id="IPR002372">
    <property type="entry name" value="PQQ_rpt_dom"/>
</dbReference>
<evidence type="ECO:0000256" key="3">
    <source>
        <dbReference type="ARBA" id="ARBA00023237"/>
    </source>
</evidence>
<keyword evidence="1 4" id="KW-0732">Signal</keyword>
<dbReference type="InterPro" id="IPR018391">
    <property type="entry name" value="PQQ_b-propeller_rpt"/>
</dbReference>
<keyword evidence="4" id="KW-0449">Lipoprotein</keyword>
<dbReference type="InterPro" id="IPR015943">
    <property type="entry name" value="WD40/YVTN_repeat-like_dom_sf"/>
</dbReference>
<organism evidence="8 9">
    <name type="scientific">Thiocapsa roseopersicina</name>
    <dbReference type="NCBI Taxonomy" id="1058"/>
    <lineage>
        <taxon>Bacteria</taxon>
        <taxon>Pseudomonadati</taxon>
        <taxon>Pseudomonadota</taxon>
        <taxon>Gammaproteobacteria</taxon>
        <taxon>Chromatiales</taxon>
        <taxon>Chromatiaceae</taxon>
        <taxon>Thiocapsa</taxon>
    </lineage>
</organism>
<reference evidence="9" key="1">
    <citation type="submission" date="2016-10" db="EMBL/GenBank/DDBJ databases">
        <authorList>
            <person name="Varghese N."/>
            <person name="Submissions S."/>
        </authorList>
    </citation>
    <scope>NUCLEOTIDE SEQUENCE [LARGE SCALE GENOMIC DNA]</scope>
    <source>
        <strain evidence="9">DSM 217</strain>
    </source>
</reference>
<feature type="domain" description="Pyrrolo-quinoline quinone repeat" evidence="7">
    <location>
        <begin position="329"/>
        <end position="391"/>
    </location>
</feature>
<dbReference type="Pfam" id="PF13360">
    <property type="entry name" value="PQQ_2"/>
    <property type="match status" value="2"/>
</dbReference>
<dbReference type="InterPro" id="IPR017687">
    <property type="entry name" value="BamB"/>
</dbReference>
<evidence type="ECO:0000259" key="7">
    <source>
        <dbReference type="Pfam" id="PF13360"/>
    </source>
</evidence>
<keyword evidence="4" id="KW-0564">Palmitate</keyword>
<keyword evidence="3 4" id="KW-0998">Cell outer membrane</keyword>
<dbReference type="RefSeq" id="WP_093031551.1">
    <property type="nucleotide sequence ID" value="NZ_FNNZ01000009.1"/>
</dbReference>
<dbReference type="HAMAP" id="MF_00923">
    <property type="entry name" value="OM_assembly_BamB"/>
    <property type="match status" value="1"/>
</dbReference>
<proteinExistence type="inferred from homology"/>
<dbReference type="PANTHER" id="PTHR34512:SF30">
    <property type="entry name" value="OUTER MEMBRANE PROTEIN ASSEMBLY FACTOR BAMB"/>
    <property type="match status" value="1"/>
</dbReference>
<dbReference type="Gene3D" id="2.130.10.10">
    <property type="entry name" value="YVTN repeat-like/Quinoprotein amine dehydrogenase"/>
    <property type="match status" value="1"/>
</dbReference>
<comment type="function">
    <text evidence="4">Part of the outer membrane protein assembly complex, which is involved in assembly and insertion of beta-barrel proteins into the outer membrane.</text>
</comment>
<protein>
    <recommendedName>
        <fullName evidence="4">Outer membrane protein assembly factor BamB</fullName>
    </recommendedName>
</protein>
<dbReference type="GO" id="GO:0009279">
    <property type="term" value="C:cell outer membrane"/>
    <property type="evidence" value="ECO:0007669"/>
    <property type="project" value="UniProtKB-SubCell"/>
</dbReference>
<dbReference type="SMART" id="SM00564">
    <property type="entry name" value="PQQ"/>
    <property type="match status" value="7"/>
</dbReference>
<keyword evidence="6" id="KW-1133">Transmembrane helix</keyword>
<dbReference type="InterPro" id="IPR011047">
    <property type="entry name" value="Quinoprotein_ADH-like_sf"/>
</dbReference>
<evidence type="ECO:0000256" key="5">
    <source>
        <dbReference type="SAM" id="MobiDB-lite"/>
    </source>
</evidence>
<sequence>MVTQSKAGAARLGVLLLAGLLSGCGMIPWIGADKDPTPPTKLTEIVQTVGLTTLWSARVTRGTAERRLYLVPVLAADRLYVADSRGRLVAVAADSGRVLWERDTDLQFSGGPDVKGDRLVIGTSRGELLAFSSSDGKELWRTQLGSEVLSVPRLTDTAQIIVHTLDDSIYGIDANTGAQQWRVNYPAPVLTLRGSSSPVVTPTGILVGLSGGKLLNLDPADGTPLWEVAITRPSGRSELSRIADIDADPVVIGTIAFVGSYNGDLAAVDITTGTIIWRRELSAHAGLAADASDLFITDSSDQIWGADPSDGAGRWRQEGLRYRQVTAPALVGNLIAVGDLDGYVHLLTRADGRLVGRTRITGKGAITARPLVVGNRLYVFADDGTLAALSIGGAPAAKMGLRGSAPADAGAASRDVDTAPADSPGSASPESSP</sequence>
<keyword evidence="9" id="KW-1185">Reference proteome</keyword>
<evidence type="ECO:0000256" key="6">
    <source>
        <dbReference type="SAM" id="Phobius"/>
    </source>
</evidence>
<name>A0A1H2WPH2_THIRO</name>
<dbReference type="Proteomes" id="UP000198816">
    <property type="component" value="Unassembled WGS sequence"/>
</dbReference>
<dbReference type="PROSITE" id="PS51257">
    <property type="entry name" value="PROKAR_LIPOPROTEIN"/>
    <property type="match status" value="1"/>
</dbReference>
<dbReference type="EMBL" id="FNNZ01000009">
    <property type="protein sequence ID" value="SDW82532.1"/>
    <property type="molecule type" value="Genomic_DNA"/>
</dbReference>
<gene>
    <name evidence="4" type="primary">bamB</name>
    <name evidence="8" type="ORF">SAMN05421783_10961</name>
</gene>
<comment type="subcellular location">
    <subcellularLocation>
        <location evidence="4">Cell outer membrane</location>
        <topology evidence="4">Lipid-anchor</topology>
    </subcellularLocation>
</comment>